<keyword evidence="4" id="KW-1185">Reference proteome</keyword>
<sequence length="539" mass="57147">MKMKNSLYLLLVISIAVTVNSCTKTYKNYPGGEPNAIVSILDIRPLYKGQDIILSKDNLYGGSKLAGVVISDHIEKNLPDGLLVVQDSRRLSTLKGISIDIGGAAANYHPGDSVVVEIAGGTLTRKNGILTITGLTELNVTSKGKGVVAINAITVAQLLANPDNYESSLCLINKASFNPSLKSGETIGGAKPVNDGFGDLVLYTDAGTSYAKNAPYALAAYVGIPFGTADGPVQLRTRNVYDIVNMGSSAQELLITGYQSDPKGGDGGYEYVQMMATKDIDFTVTPYSIVFSANAGTNSSATPLDAGWATGGQRTIKWNITTGSVQKGKFFYFGFQGKKINGSLGTYSFPASANYYQKTFTTTGTNPNKGDGGLVRASAFSTSGPWANSGNTCGVAIFKGTTVTETSVPEDVLFMATGGGAAIYDVTKTPILGYRICNNDWYSMYSVSIDPVTYRPAITPYLYYRSNGNTASAAYPFNEAHPAGSTASDAGLYSMMGGVYNITLGRWTTARKQVIVELFQATATIDTLELHSSVTKLVE</sequence>
<dbReference type="OrthoDB" id="1111074at2"/>
<feature type="domain" description="DUF5689" evidence="2">
    <location>
        <begin position="37"/>
        <end position="213"/>
    </location>
</feature>
<dbReference type="AlphaFoldDB" id="A0A1V9FN22"/>
<dbReference type="InterPro" id="IPR043744">
    <property type="entry name" value="DUF5689"/>
</dbReference>
<organism evidence="3 4">
    <name type="scientific">Niastella vici</name>
    <dbReference type="NCBI Taxonomy" id="1703345"/>
    <lineage>
        <taxon>Bacteria</taxon>
        <taxon>Pseudomonadati</taxon>
        <taxon>Bacteroidota</taxon>
        <taxon>Chitinophagia</taxon>
        <taxon>Chitinophagales</taxon>
        <taxon>Chitinophagaceae</taxon>
        <taxon>Niastella</taxon>
    </lineage>
</organism>
<comment type="caution">
    <text evidence="3">The sequence shown here is derived from an EMBL/GenBank/DDBJ whole genome shotgun (WGS) entry which is preliminary data.</text>
</comment>
<reference evidence="3 4" key="1">
    <citation type="submission" date="2016-03" db="EMBL/GenBank/DDBJ databases">
        <title>Niastella vici sp. nov., isolated from farmland soil.</title>
        <authorList>
            <person name="Chen L."/>
            <person name="Wang D."/>
            <person name="Yang S."/>
            <person name="Wang G."/>
        </authorList>
    </citation>
    <scope>NUCLEOTIDE SEQUENCE [LARGE SCALE GENOMIC DNA]</scope>
    <source>
        <strain evidence="3 4">DJ57</strain>
    </source>
</reference>
<accession>A0A1V9FN22</accession>
<gene>
    <name evidence="3" type="ORF">A3860_36215</name>
</gene>
<evidence type="ECO:0000313" key="3">
    <source>
        <dbReference type="EMBL" id="OQP59764.1"/>
    </source>
</evidence>
<dbReference type="EMBL" id="LVYD01000073">
    <property type="protein sequence ID" value="OQP59764.1"/>
    <property type="molecule type" value="Genomic_DNA"/>
</dbReference>
<feature type="signal peptide" evidence="1">
    <location>
        <begin position="1"/>
        <end position="21"/>
    </location>
</feature>
<dbReference type="STRING" id="1703345.A3860_36215"/>
<dbReference type="Pfam" id="PF18942">
    <property type="entry name" value="DUF5689"/>
    <property type="match status" value="1"/>
</dbReference>
<evidence type="ECO:0000256" key="1">
    <source>
        <dbReference type="SAM" id="SignalP"/>
    </source>
</evidence>
<proteinExistence type="predicted"/>
<keyword evidence="1" id="KW-0732">Signal</keyword>
<protein>
    <recommendedName>
        <fullName evidence="2">DUF5689 domain-containing protein</fullName>
    </recommendedName>
</protein>
<name>A0A1V9FN22_9BACT</name>
<dbReference type="Proteomes" id="UP000192796">
    <property type="component" value="Unassembled WGS sequence"/>
</dbReference>
<evidence type="ECO:0000259" key="2">
    <source>
        <dbReference type="Pfam" id="PF18942"/>
    </source>
</evidence>
<feature type="chain" id="PRO_5013093929" description="DUF5689 domain-containing protein" evidence="1">
    <location>
        <begin position="22"/>
        <end position="539"/>
    </location>
</feature>
<evidence type="ECO:0000313" key="4">
    <source>
        <dbReference type="Proteomes" id="UP000192796"/>
    </source>
</evidence>